<evidence type="ECO:0000256" key="2">
    <source>
        <dbReference type="ARBA" id="ARBA00022448"/>
    </source>
</evidence>
<keyword evidence="5 7" id="KW-1133">Transmembrane helix</keyword>
<feature type="transmembrane region" description="Helical" evidence="7">
    <location>
        <begin position="26"/>
        <end position="47"/>
    </location>
</feature>
<dbReference type="Pfam" id="PF00528">
    <property type="entry name" value="BPD_transp_1"/>
    <property type="match status" value="1"/>
</dbReference>
<dbReference type="InterPro" id="IPR000515">
    <property type="entry name" value="MetI-like"/>
</dbReference>
<gene>
    <name evidence="9" type="ORF">ABR189_16020</name>
</gene>
<dbReference type="EMBL" id="JBEXAC010000002">
    <property type="protein sequence ID" value="MET6998892.1"/>
    <property type="molecule type" value="Genomic_DNA"/>
</dbReference>
<dbReference type="PROSITE" id="PS50928">
    <property type="entry name" value="ABC_TM1"/>
    <property type="match status" value="1"/>
</dbReference>
<organism evidence="9 10">
    <name type="scientific">Chitinophaga defluvii</name>
    <dbReference type="NCBI Taxonomy" id="3163343"/>
    <lineage>
        <taxon>Bacteria</taxon>
        <taxon>Pseudomonadati</taxon>
        <taxon>Bacteroidota</taxon>
        <taxon>Chitinophagia</taxon>
        <taxon>Chitinophagales</taxon>
        <taxon>Chitinophagaceae</taxon>
        <taxon>Chitinophaga</taxon>
    </lineage>
</organism>
<keyword evidence="3" id="KW-1003">Cell membrane</keyword>
<dbReference type="InterPro" id="IPR035906">
    <property type="entry name" value="MetI-like_sf"/>
</dbReference>
<feature type="domain" description="ABC transmembrane type-1" evidence="8">
    <location>
        <begin position="182"/>
        <end position="372"/>
    </location>
</feature>
<dbReference type="InterPro" id="IPR025966">
    <property type="entry name" value="OppC_N"/>
</dbReference>
<dbReference type="CDD" id="cd06261">
    <property type="entry name" value="TM_PBP2"/>
    <property type="match status" value="1"/>
</dbReference>
<feature type="transmembrane region" description="Helical" evidence="7">
    <location>
        <begin position="186"/>
        <end position="210"/>
    </location>
</feature>
<evidence type="ECO:0000256" key="4">
    <source>
        <dbReference type="ARBA" id="ARBA00022692"/>
    </source>
</evidence>
<keyword evidence="6 7" id="KW-0472">Membrane</keyword>
<evidence type="ECO:0000259" key="8">
    <source>
        <dbReference type="PROSITE" id="PS50928"/>
    </source>
</evidence>
<evidence type="ECO:0000256" key="1">
    <source>
        <dbReference type="ARBA" id="ARBA00004651"/>
    </source>
</evidence>
<feature type="transmembrane region" description="Helical" evidence="7">
    <location>
        <begin position="217"/>
        <end position="239"/>
    </location>
</feature>
<protein>
    <submittedName>
        <fullName evidence="9">ABC transporter permease</fullName>
    </submittedName>
</protein>
<evidence type="ECO:0000256" key="6">
    <source>
        <dbReference type="ARBA" id="ARBA00023136"/>
    </source>
</evidence>
<dbReference type="Pfam" id="PF12911">
    <property type="entry name" value="OppC_N"/>
    <property type="match status" value="1"/>
</dbReference>
<dbReference type="RefSeq" id="WP_354661460.1">
    <property type="nucleotide sequence ID" value="NZ_JBEXAC010000002.1"/>
</dbReference>
<reference evidence="9 10" key="1">
    <citation type="submission" date="2024-06" db="EMBL/GenBank/DDBJ databases">
        <title>Chitinophaga defluvii sp. nov., isolated from municipal sewage.</title>
        <authorList>
            <person name="Zhang L."/>
        </authorList>
    </citation>
    <scope>NUCLEOTIDE SEQUENCE [LARGE SCALE GENOMIC DNA]</scope>
    <source>
        <strain evidence="9 10">H8</strain>
    </source>
</reference>
<comment type="similarity">
    <text evidence="7">Belongs to the binding-protein-dependent transport system permease family.</text>
</comment>
<keyword evidence="4 7" id="KW-0812">Transmembrane</keyword>
<dbReference type="InterPro" id="IPR050366">
    <property type="entry name" value="BP-dependent_transpt_permease"/>
</dbReference>
<evidence type="ECO:0000256" key="3">
    <source>
        <dbReference type="ARBA" id="ARBA00022475"/>
    </source>
</evidence>
<sequence length="383" mass="42698">MQALRTSSRSSFRYQAWKRLRRNKGAMAGLILILGAILLSIVAYWVAPDHSPNANRMVLEISGQKPGFRIPMLAIKKEQPVPQAGFFQRLLNGQESPVTLVPMRSWRFEGNDIVIEKYVDEENTVPERYNLGLVWYGRQPEQAFEPAVLQQQISRERIVTKTFWLGTDRFGRDILSRLIVGIRVSLGVGCIAVVISLTIGIFLGAIAGYFRGRTDEVIMWFINVVWSVPTLLLVFAITLALGKGFWQVFIAVGLTMWVGVARIIRGQIMSLREMEFIEATRALGYGHLRTIVRHMLPNIMGPVMVVAAGNFATAIVVEAGLSFLGVGVQPPQSSWGLMIKENYNFIITHNPLLALAPGIAIMFMVLAFNLLGNGLRDAMDVRG</sequence>
<keyword evidence="10" id="KW-1185">Reference proteome</keyword>
<evidence type="ECO:0000313" key="10">
    <source>
        <dbReference type="Proteomes" id="UP001549749"/>
    </source>
</evidence>
<feature type="transmembrane region" description="Helical" evidence="7">
    <location>
        <begin position="245"/>
        <end position="264"/>
    </location>
</feature>
<accession>A0ABV2T785</accession>
<evidence type="ECO:0000256" key="5">
    <source>
        <dbReference type="ARBA" id="ARBA00022989"/>
    </source>
</evidence>
<proteinExistence type="inferred from homology"/>
<dbReference type="PANTHER" id="PTHR43386:SF1">
    <property type="entry name" value="D,D-DIPEPTIDE TRANSPORT SYSTEM PERMEASE PROTEIN DDPC-RELATED"/>
    <property type="match status" value="1"/>
</dbReference>
<name>A0ABV2T785_9BACT</name>
<keyword evidence="2 7" id="KW-0813">Transport</keyword>
<dbReference type="Proteomes" id="UP001549749">
    <property type="component" value="Unassembled WGS sequence"/>
</dbReference>
<evidence type="ECO:0000313" key="9">
    <source>
        <dbReference type="EMBL" id="MET6998892.1"/>
    </source>
</evidence>
<dbReference type="Gene3D" id="1.10.3720.10">
    <property type="entry name" value="MetI-like"/>
    <property type="match status" value="1"/>
</dbReference>
<comment type="caution">
    <text evidence="9">The sequence shown here is derived from an EMBL/GenBank/DDBJ whole genome shotgun (WGS) entry which is preliminary data.</text>
</comment>
<evidence type="ECO:0000256" key="7">
    <source>
        <dbReference type="RuleBase" id="RU363032"/>
    </source>
</evidence>
<comment type="subcellular location">
    <subcellularLocation>
        <location evidence="1 7">Cell membrane</location>
        <topology evidence="1 7">Multi-pass membrane protein</topology>
    </subcellularLocation>
</comment>
<feature type="transmembrane region" description="Helical" evidence="7">
    <location>
        <begin position="352"/>
        <end position="372"/>
    </location>
</feature>
<dbReference type="PANTHER" id="PTHR43386">
    <property type="entry name" value="OLIGOPEPTIDE TRANSPORT SYSTEM PERMEASE PROTEIN APPC"/>
    <property type="match status" value="1"/>
</dbReference>
<feature type="transmembrane region" description="Helical" evidence="7">
    <location>
        <begin position="303"/>
        <end position="328"/>
    </location>
</feature>
<dbReference type="SUPFAM" id="SSF161098">
    <property type="entry name" value="MetI-like"/>
    <property type="match status" value="1"/>
</dbReference>